<proteinExistence type="inferred from homology"/>
<dbReference type="InterPro" id="IPR050924">
    <property type="entry name" value="Peroxiredoxin_BCP/PrxQ"/>
</dbReference>
<evidence type="ECO:0000313" key="17">
    <source>
        <dbReference type="EMBL" id="KAG2487087.1"/>
    </source>
</evidence>
<evidence type="ECO:0000256" key="3">
    <source>
        <dbReference type="ARBA" id="ARBA00011245"/>
    </source>
</evidence>
<dbReference type="PANTHER" id="PTHR42801:SF23">
    <property type="entry name" value="PEROXIREDOXIN DOT5"/>
    <property type="match status" value="1"/>
</dbReference>
<protein>
    <recommendedName>
        <fullName evidence="4">thioredoxin-dependent peroxiredoxin</fullName>
        <ecNumber evidence="4">1.11.1.24</ecNumber>
    </recommendedName>
    <alternativeName>
        <fullName evidence="15">Nuclear thiol peroxidase</fullName>
    </alternativeName>
    <alternativeName>
        <fullName evidence="11">Thioredoxin peroxidase</fullName>
    </alternativeName>
    <alternativeName>
        <fullName evidence="13">Thioredoxin-dependent peroxiredoxin Q</fullName>
    </alternativeName>
</protein>
<evidence type="ECO:0000256" key="15">
    <source>
        <dbReference type="ARBA" id="ARBA00077538"/>
    </source>
</evidence>
<comment type="subcellular location">
    <subcellularLocation>
        <location evidence="1">Nucleus</location>
    </subcellularLocation>
    <subcellularLocation>
        <location evidence="2">Plastid</location>
        <location evidence="2">Chloroplast thylakoid lumen</location>
    </subcellularLocation>
</comment>
<evidence type="ECO:0000313" key="18">
    <source>
        <dbReference type="Proteomes" id="UP000612055"/>
    </source>
</evidence>
<dbReference type="GO" id="GO:0034599">
    <property type="term" value="P:cellular response to oxidative stress"/>
    <property type="evidence" value="ECO:0007669"/>
    <property type="project" value="UniProtKB-ARBA"/>
</dbReference>
<keyword evidence="18" id="KW-1185">Reference proteome</keyword>
<dbReference type="InterPro" id="IPR013766">
    <property type="entry name" value="Thioredoxin_domain"/>
</dbReference>
<gene>
    <name evidence="17" type="ORF">HYH03_014332</name>
</gene>
<dbReference type="GO" id="GO:0005634">
    <property type="term" value="C:nucleus"/>
    <property type="evidence" value="ECO:0007669"/>
    <property type="project" value="UniProtKB-SubCell"/>
</dbReference>
<keyword evidence="9" id="KW-0539">Nucleus</keyword>
<dbReference type="Proteomes" id="UP000612055">
    <property type="component" value="Unassembled WGS sequence"/>
</dbReference>
<evidence type="ECO:0000256" key="1">
    <source>
        <dbReference type="ARBA" id="ARBA00004123"/>
    </source>
</evidence>
<keyword evidence="6" id="KW-0049">Antioxidant</keyword>
<dbReference type="EMBL" id="JAEHOE010000102">
    <property type="protein sequence ID" value="KAG2487087.1"/>
    <property type="molecule type" value="Genomic_DNA"/>
</dbReference>
<dbReference type="GO" id="GO:0045454">
    <property type="term" value="P:cell redox homeostasis"/>
    <property type="evidence" value="ECO:0007669"/>
    <property type="project" value="TreeGrafter"/>
</dbReference>
<comment type="caution">
    <text evidence="17">The sequence shown here is derived from an EMBL/GenBank/DDBJ whole genome shotgun (WGS) entry which is preliminary data.</text>
</comment>
<evidence type="ECO:0000256" key="8">
    <source>
        <dbReference type="ARBA" id="ARBA00023157"/>
    </source>
</evidence>
<evidence type="ECO:0000259" key="16">
    <source>
        <dbReference type="PROSITE" id="PS51352"/>
    </source>
</evidence>
<keyword evidence="8" id="KW-1015">Disulfide bond</keyword>
<evidence type="ECO:0000256" key="9">
    <source>
        <dbReference type="ARBA" id="ARBA00023242"/>
    </source>
</evidence>
<dbReference type="InterPro" id="IPR000866">
    <property type="entry name" value="AhpC/TSA"/>
</dbReference>
<accession>A0A835XPC8</accession>
<evidence type="ECO:0000256" key="14">
    <source>
        <dbReference type="ARBA" id="ARBA00049091"/>
    </source>
</evidence>
<evidence type="ECO:0000256" key="7">
    <source>
        <dbReference type="ARBA" id="ARBA00023002"/>
    </source>
</evidence>
<dbReference type="GO" id="GO:0009543">
    <property type="term" value="C:chloroplast thylakoid lumen"/>
    <property type="evidence" value="ECO:0007669"/>
    <property type="project" value="UniProtKB-SubCell"/>
</dbReference>
<dbReference type="SUPFAM" id="SSF52833">
    <property type="entry name" value="Thioredoxin-like"/>
    <property type="match status" value="1"/>
</dbReference>
<feature type="domain" description="Thioredoxin" evidence="16">
    <location>
        <begin position="38"/>
        <end position="185"/>
    </location>
</feature>
<comment type="similarity">
    <text evidence="12">Belongs to the peroxiredoxin family. BCP/PrxQ subfamily.</text>
</comment>
<keyword evidence="10" id="KW-0676">Redox-active center</keyword>
<dbReference type="EC" id="1.11.1.24" evidence="4"/>
<evidence type="ECO:0000256" key="2">
    <source>
        <dbReference type="ARBA" id="ARBA00004456"/>
    </source>
</evidence>
<dbReference type="PROSITE" id="PS51352">
    <property type="entry name" value="THIOREDOXIN_2"/>
    <property type="match status" value="1"/>
</dbReference>
<evidence type="ECO:0000256" key="4">
    <source>
        <dbReference type="ARBA" id="ARBA00013017"/>
    </source>
</evidence>
<dbReference type="PANTHER" id="PTHR42801">
    <property type="entry name" value="THIOREDOXIN-DEPENDENT PEROXIDE REDUCTASE"/>
    <property type="match status" value="1"/>
</dbReference>
<evidence type="ECO:0000256" key="6">
    <source>
        <dbReference type="ARBA" id="ARBA00022862"/>
    </source>
</evidence>
<dbReference type="FunFam" id="3.40.30.10:FF:000157">
    <property type="entry name" value="DOT5p Nuclear thiol peroxidase"/>
    <property type="match status" value="1"/>
</dbReference>
<dbReference type="OrthoDB" id="338622at2759"/>
<name>A0A835XPC8_9CHLO</name>
<keyword evidence="7" id="KW-0560">Oxidoreductase</keyword>
<comment type="subunit">
    <text evidence="3">Monomer.</text>
</comment>
<dbReference type="CDD" id="cd03017">
    <property type="entry name" value="PRX_BCP"/>
    <property type="match status" value="1"/>
</dbReference>
<organism evidence="17 18">
    <name type="scientific">Edaphochlamys debaryana</name>
    <dbReference type="NCBI Taxonomy" id="47281"/>
    <lineage>
        <taxon>Eukaryota</taxon>
        <taxon>Viridiplantae</taxon>
        <taxon>Chlorophyta</taxon>
        <taxon>core chlorophytes</taxon>
        <taxon>Chlorophyceae</taxon>
        <taxon>CS clade</taxon>
        <taxon>Chlamydomonadales</taxon>
        <taxon>Chlamydomonadales incertae sedis</taxon>
        <taxon>Edaphochlamys</taxon>
    </lineage>
</organism>
<reference evidence="17" key="1">
    <citation type="journal article" date="2020" name="bioRxiv">
        <title>Comparative genomics of Chlamydomonas.</title>
        <authorList>
            <person name="Craig R.J."/>
            <person name="Hasan A.R."/>
            <person name="Ness R.W."/>
            <person name="Keightley P.D."/>
        </authorList>
    </citation>
    <scope>NUCLEOTIDE SEQUENCE</scope>
    <source>
        <strain evidence="17">CCAP 11/70</strain>
    </source>
</reference>
<dbReference type="Gene3D" id="3.40.30.10">
    <property type="entry name" value="Glutaredoxin"/>
    <property type="match status" value="1"/>
</dbReference>
<evidence type="ECO:0000256" key="10">
    <source>
        <dbReference type="ARBA" id="ARBA00023284"/>
    </source>
</evidence>
<evidence type="ECO:0000256" key="5">
    <source>
        <dbReference type="ARBA" id="ARBA00022559"/>
    </source>
</evidence>
<keyword evidence="5" id="KW-0575">Peroxidase</keyword>
<sequence length="187" mass="19487">MLSLAPSLGAPALRARPSAMRMRAAAPRRAPAVAVRALAVGDSLPSFTLETDTGSQLSSKDMVRDHGAVLFIYPQACTSGCTLQAGQFRDNLRTFADSGYAVYGMSADPPAAQAGWKKEHGYQYPLLSDPSKQVLGALGALGPDGSIRRCHFVVAKGGRVEDAQVGVGSKDSVPKALAFVATRAAAK</sequence>
<evidence type="ECO:0000256" key="13">
    <source>
        <dbReference type="ARBA" id="ARBA00042163"/>
    </source>
</evidence>
<evidence type="ECO:0000256" key="11">
    <source>
        <dbReference type="ARBA" id="ARBA00032824"/>
    </source>
</evidence>
<comment type="catalytic activity">
    <reaction evidence="14">
        <text>a hydroperoxide + [thioredoxin]-dithiol = an alcohol + [thioredoxin]-disulfide + H2O</text>
        <dbReference type="Rhea" id="RHEA:62620"/>
        <dbReference type="Rhea" id="RHEA-COMP:10698"/>
        <dbReference type="Rhea" id="RHEA-COMP:10700"/>
        <dbReference type="ChEBI" id="CHEBI:15377"/>
        <dbReference type="ChEBI" id="CHEBI:29950"/>
        <dbReference type="ChEBI" id="CHEBI:30879"/>
        <dbReference type="ChEBI" id="CHEBI:35924"/>
        <dbReference type="ChEBI" id="CHEBI:50058"/>
        <dbReference type="EC" id="1.11.1.24"/>
    </reaction>
</comment>
<dbReference type="GO" id="GO:0008379">
    <property type="term" value="F:thioredoxin peroxidase activity"/>
    <property type="evidence" value="ECO:0007669"/>
    <property type="project" value="TreeGrafter"/>
</dbReference>
<dbReference type="InterPro" id="IPR036249">
    <property type="entry name" value="Thioredoxin-like_sf"/>
</dbReference>
<evidence type="ECO:0000256" key="12">
    <source>
        <dbReference type="ARBA" id="ARBA00038489"/>
    </source>
</evidence>
<dbReference type="Pfam" id="PF00578">
    <property type="entry name" value="AhpC-TSA"/>
    <property type="match status" value="1"/>
</dbReference>
<dbReference type="AlphaFoldDB" id="A0A835XPC8"/>